<evidence type="ECO:0000313" key="7">
    <source>
        <dbReference type="EMBL" id="TVO77299.1"/>
    </source>
</evidence>
<evidence type="ECO:0000259" key="6">
    <source>
        <dbReference type="Pfam" id="PF13458"/>
    </source>
</evidence>
<dbReference type="PANTHER" id="PTHR47235:SF1">
    <property type="entry name" value="BLR6548 PROTEIN"/>
    <property type="match status" value="1"/>
</dbReference>
<proteinExistence type="inferred from homology"/>
<evidence type="ECO:0000256" key="3">
    <source>
        <dbReference type="ARBA" id="ARBA00022729"/>
    </source>
</evidence>
<protein>
    <submittedName>
        <fullName evidence="7">ABC transporter substrate-binding protein</fullName>
    </submittedName>
</protein>
<evidence type="ECO:0000256" key="2">
    <source>
        <dbReference type="ARBA" id="ARBA00022448"/>
    </source>
</evidence>
<comment type="similarity">
    <text evidence="1">Belongs to the leucine-binding protein family.</text>
</comment>
<organism evidence="7 8">
    <name type="scientific">Denitromonas halophila</name>
    <dbReference type="NCBI Taxonomy" id="1629404"/>
    <lineage>
        <taxon>Bacteria</taxon>
        <taxon>Pseudomonadati</taxon>
        <taxon>Pseudomonadota</taxon>
        <taxon>Betaproteobacteria</taxon>
        <taxon>Rhodocyclales</taxon>
        <taxon>Zoogloeaceae</taxon>
        <taxon>Denitromonas</taxon>
    </lineage>
</organism>
<dbReference type="GO" id="GO:0006865">
    <property type="term" value="P:amino acid transport"/>
    <property type="evidence" value="ECO:0007669"/>
    <property type="project" value="UniProtKB-KW"/>
</dbReference>
<dbReference type="InterPro" id="IPR028082">
    <property type="entry name" value="Peripla_BP_I"/>
</dbReference>
<dbReference type="EMBL" id="VMNI01000007">
    <property type="protein sequence ID" value="TVO77299.1"/>
    <property type="molecule type" value="Genomic_DNA"/>
</dbReference>
<accession>A0A557SIS5</accession>
<reference evidence="7 8" key="1">
    <citation type="submission" date="2019-07" db="EMBL/GenBank/DDBJ databases">
        <title>The pathways for chlorine oxyanion respiration interact through the shared metabolite chlorate.</title>
        <authorList>
            <person name="Barnum T.P."/>
            <person name="Cheng Y."/>
            <person name="Hill K.A."/>
            <person name="Lucas L.N."/>
            <person name="Carlson H.K."/>
            <person name="Coates J.D."/>
        </authorList>
    </citation>
    <scope>NUCLEOTIDE SEQUENCE [LARGE SCALE GENOMIC DNA]</scope>
    <source>
        <strain evidence="7 8">SFB-1</strain>
    </source>
</reference>
<evidence type="ECO:0000256" key="4">
    <source>
        <dbReference type="ARBA" id="ARBA00022970"/>
    </source>
</evidence>
<dbReference type="Proteomes" id="UP000318349">
    <property type="component" value="Unassembled WGS sequence"/>
</dbReference>
<name>A0A557SIS5_9RHOO</name>
<dbReference type="PRINTS" id="PR00337">
    <property type="entry name" value="LEUILEVALBP"/>
</dbReference>
<keyword evidence="4" id="KW-0029">Amino-acid transport</keyword>
<feature type="chain" id="PRO_5022036997" evidence="5">
    <location>
        <begin position="22"/>
        <end position="373"/>
    </location>
</feature>
<gene>
    <name evidence="7" type="ORF">FHP89_08210</name>
</gene>
<keyword evidence="2" id="KW-0813">Transport</keyword>
<dbReference type="Gene3D" id="3.40.50.2300">
    <property type="match status" value="2"/>
</dbReference>
<evidence type="ECO:0000256" key="1">
    <source>
        <dbReference type="ARBA" id="ARBA00010062"/>
    </source>
</evidence>
<keyword evidence="3 5" id="KW-0732">Signal</keyword>
<feature type="domain" description="Leucine-binding protein" evidence="6">
    <location>
        <begin position="31"/>
        <end position="359"/>
    </location>
</feature>
<dbReference type="CDD" id="cd06326">
    <property type="entry name" value="PBP1_ABC_ligand_binding-like"/>
    <property type="match status" value="1"/>
</dbReference>
<dbReference type="InterPro" id="IPR028081">
    <property type="entry name" value="Leu-bd"/>
</dbReference>
<dbReference type="AlphaFoldDB" id="A0A557SIS5"/>
<comment type="caution">
    <text evidence="7">The sequence shown here is derived from an EMBL/GenBank/DDBJ whole genome shotgun (WGS) entry which is preliminary data.</text>
</comment>
<sequence>MRPLKSWIAAVLLAATPLVHAEIGVTAERILIGQTGAASGPLATLNSEYLGGAGLYFDTVNRGGGVHGRKIELITLDDAYDAERAEQNTRALIQDKQVFALFGCFGTGPSLRTIPVATEARVPFFAPYTGADMLRGMKPEVFHMRASYGQEIEKIVSHLVSAGITSIGVVHHADSFGTAGLDVARKALAGRGLTAVVEVAVKASAEDAEQAADTIAQANPAALIMVTAGKSSIGIMQGLRARDARPMLYGLSVISANQLIKTLGENAHGLVIAQVVPSPFRFDHEVAQAYRKAAEAAKVEMSYTSLEGYMAAKVLTEGLTRASAELTRDKLIKALESLNGWDAGGVKIGFSPRDHVASKFVDLAIISRGKYLR</sequence>
<dbReference type="Pfam" id="PF13458">
    <property type="entry name" value="Peripla_BP_6"/>
    <property type="match status" value="1"/>
</dbReference>
<dbReference type="SUPFAM" id="SSF53822">
    <property type="entry name" value="Periplasmic binding protein-like I"/>
    <property type="match status" value="1"/>
</dbReference>
<dbReference type="InterPro" id="IPR000709">
    <property type="entry name" value="Leu_Ile_Val-bd"/>
</dbReference>
<dbReference type="PANTHER" id="PTHR47235">
    <property type="entry name" value="BLR6548 PROTEIN"/>
    <property type="match status" value="1"/>
</dbReference>
<feature type="signal peptide" evidence="5">
    <location>
        <begin position="1"/>
        <end position="21"/>
    </location>
</feature>
<evidence type="ECO:0000313" key="8">
    <source>
        <dbReference type="Proteomes" id="UP000318349"/>
    </source>
</evidence>
<evidence type="ECO:0000256" key="5">
    <source>
        <dbReference type="SAM" id="SignalP"/>
    </source>
</evidence>